<comment type="caution">
    <text evidence="8">The sequence shown here is derived from an EMBL/GenBank/DDBJ whole genome shotgun (WGS) entry which is preliminary data.</text>
</comment>
<evidence type="ECO:0000313" key="8">
    <source>
        <dbReference type="EMBL" id="KAK6760128.1"/>
    </source>
</evidence>
<keyword evidence="5" id="KW-0407">Ion channel</keyword>
<dbReference type="Gene3D" id="1.20.58.390">
    <property type="entry name" value="Neurotransmitter-gated ion-channel transmembrane domain"/>
    <property type="match status" value="1"/>
</dbReference>
<keyword evidence="3 5" id="KW-1133">Transmembrane helix</keyword>
<dbReference type="InterPro" id="IPR038050">
    <property type="entry name" value="Neuro_actylchol_rec"/>
</dbReference>
<protein>
    <recommendedName>
        <fullName evidence="10">Neurotransmitter-gated ion-channel ligand binding domain protein</fullName>
    </recommendedName>
</protein>
<dbReference type="SUPFAM" id="SSF63712">
    <property type="entry name" value="Nicotinic receptor ligand binding domain-like"/>
    <property type="match status" value="1"/>
</dbReference>
<evidence type="ECO:0000259" key="6">
    <source>
        <dbReference type="Pfam" id="PF02931"/>
    </source>
</evidence>
<keyword evidence="9" id="KW-1185">Reference proteome</keyword>
<dbReference type="Pfam" id="PF02932">
    <property type="entry name" value="Neur_chan_memb"/>
    <property type="match status" value="1"/>
</dbReference>
<dbReference type="InterPro" id="IPR006202">
    <property type="entry name" value="Neur_chan_lig-bd"/>
</dbReference>
<keyword evidence="4 5" id="KW-0472">Membrane</keyword>
<reference evidence="8 9" key="1">
    <citation type="submission" date="2023-08" db="EMBL/GenBank/DDBJ databases">
        <title>A Necator americanus chromosomal reference genome.</title>
        <authorList>
            <person name="Ilik V."/>
            <person name="Petrzelkova K.J."/>
            <person name="Pardy F."/>
            <person name="Fuh T."/>
            <person name="Niatou-Singa F.S."/>
            <person name="Gouil Q."/>
            <person name="Baker L."/>
            <person name="Ritchie M.E."/>
            <person name="Jex A.R."/>
            <person name="Gazzola D."/>
            <person name="Li H."/>
            <person name="Toshio Fujiwara R."/>
            <person name="Zhan B."/>
            <person name="Aroian R.V."/>
            <person name="Pafco B."/>
            <person name="Schwarz E.M."/>
        </authorList>
    </citation>
    <scope>NUCLEOTIDE SEQUENCE [LARGE SCALE GENOMIC DNA]</scope>
    <source>
        <strain evidence="8 9">Aroian</strain>
        <tissue evidence="8">Whole animal</tissue>
    </source>
</reference>
<gene>
    <name evidence="8" type="primary">Necator_chrX.g21744</name>
    <name evidence="8" type="ORF">RB195_021583</name>
</gene>
<dbReference type="InterPro" id="IPR036719">
    <property type="entry name" value="Neuro-gated_channel_TM_sf"/>
</dbReference>
<dbReference type="SUPFAM" id="SSF90112">
    <property type="entry name" value="Neurotransmitter-gated ion-channel transmembrane pore"/>
    <property type="match status" value="1"/>
</dbReference>
<comment type="similarity">
    <text evidence="5">Belongs to the ligand-gated ion channel (TC 1.A.9) family.</text>
</comment>
<dbReference type="Proteomes" id="UP001303046">
    <property type="component" value="Unassembled WGS sequence"/>
</dbReference>
<evidence type="ECO:0000313" key="9">
    <source>
        <dbReference type="Proteomes" id="UP001303046"/>
    </source>
</evidence>
<evidence type="ECO:0000256" key="1">
    <source>
        <dbReference type="ARBA" id="ARBA00004141"/>
    </source>
</evidence>
<feature type="transmembrane region" description="Helical" evidence="5">
    <location>
        <begin position="489"/>
        <end position="512"/>
    </location>
</feature>
<proteinExistence type="inferred from homology"/>
<evidence type="ECO:0000256" key="3">
    <source>
        <dbReference type="ARBA" id="ARBA00022989"/>
    </source>
</evidence>
<dbReference type="EMBL" id="JAVFWL010000006">
    <property type="protein sequence ID" value="KAK6760128.1"/>
    <property type="molecule type" value="Genomic_DNA"/>
</dbReference>
<accession>A0ABR1ECF1</accession>
<sequence>MFDVVRWRHLVNSSQNCYHSSVPLASCSLVSDARSMALVGTLLEGEKIAPSLSALLKRVERAVTFHLNFRYFISAPPDGLVNITYAMELVHIINVDEVRHIMKVLVYIVEEWDDLTLSWDPTNFSGLRFTWLPEESIWVPDVIVFNMLNHQELLHVVRSPIRIQYTGRVTFSYPAIYSVMCRIDVGKFPFDSQNCDLRKAVLNNMSRTARTVCSGPEERKESLTLAHEIPVSNGYEIRTFERRYRSERARQLENLTTDKISVCFPYISDEMSAAIRRCLRRADLDSSVSVVEIPPNNLKHQLVLNRLYDTICTTPNCIICQTDRPGDCLRSGIVYLISCTNCGDEYVGETARPLYVRIKDHIASWGYGEEKVLLNATSNLFLRHYATNEEWALQEVRIDQDHYDHEGFVVSEAKYIVSISRKPFYYLISLVAPTYIICMLSVAGLFARFSTKHERQERFTLGVTAILSMAVLSLVVTEKVPHSSEGVPLLIVYFHFNIIMVTLATILTSTVMRVHSKAFSHRISPPPSWLLRYLFIHGTDFTSIPNGRNSVGDEIQFTFTSGIACFLLDRLDQIFFPEQFAPDILYIFMIITATRTRNVNT</sequence>
<evidence type="ECO:0000259" key="7">
    <source>
        <dbReference type="Pfam" id="PF02932"/>
    </source>
</evidence>
<dbReference type="Gene3D" id="2.70.170.10">
    <property type="entry name" value="Neurotransmitter-gated ion-channel ligand-binding domain"/>
    <property type="match status" value="2"/>
</dbReference>
<dbReference type="InterPro" id="IPR036734">
    <property type="entry name" value="Neur_chan_lig-bd_sf"/>
</dbReference>
<keyword evidence="5" id="KW-0813">Transport</keyword>
<dbReference type="InterPro" id="IPR018000">
    <property type="entry name" value="Neurotransmitter_ion_chnl_CS"/>
</dbReference>
<feature type="transmembrane region" description="Helical" evidence="5">
    <location>
        <begin position="424"/>
        <end position="447"/>
    </location>
</feature>
<evidence type="ECO:0000256" key="4">
    <source>
        <dbReference type="ARBA" id="ARBA00023136"/>
    </source>
</evidence>
<dbReference type="InterPro" id="IPR006201">
    <property type="entry name" value="Neur_channel"/>
</dbReference>
<feature type="domain" description="Neurotransmitter-gated ion-channel transmembrane" evidence="7">
    <location>
        <begin position="456"/>
        <end position="520"/>
    </location>
</feature>
<feature type="transmembrane region" description="Helical" evidence="5">
    <location>
        <begin position="459"/>
        <end position="477"/>
    </location>
</feature>
<dbReference type="PANTHER" id="PTHR18945">
    <property type="entry name" value="NEUROTRANSMITTER GATED ION CHANNEL"/>
    <property type="match status" value="1"/>
</dbReference>
<dbReference type="CDD" id="cd19051">
    <property type="entry name" value="LGIC_TM_cation"/>
    <property type="match status" value="1"/>
</dbReference>
<evidence type="ECO:0008006" key="10">
    <source>
        <dbReference type="Google" id="ProtNLM"/>
    </source>
</evidence>
<organism evidence="8 9">
    <name type="scientific">Necator americanus</name>
    <name type="common">Human hookworm</name>
    <dbReference type="NCBI Taxonomy" id="51031"/>
    <lineage>
        <taxon>Eukaryota</taxon>
        <taxon>Metazoa</taxon>
        <taxon>Ecdysozoa</taxon>
        <taxon>Nematoda</taxon>
        <taxon>Chromadorea</taxon>
        <taxon>Rhabditida</taxon>
        <taxon>Rhabditina</taxon>
        <taxon>Rhabditomorpha</taxon>
        <taxon>Strongyloidea</taxon>
        <taxon>Ancylostomatidae</taxon>
        <taxon>Bunostominae</taxon>
        <taxon>Necator</taxon>
    </lineage>
</organism>
<dbReference type="PRINTS" id="PR00252">
    <property type="entry name" value="NRIONCHANNEL"/>
</dbReference>
<dbReference type="InterPro" id="IPR006029">
    <property type="entry name" value="Neurotrans-gated_channel_TM"/>
</dbReference>
<comment type="subcellular location">
    <subcellularLocation>
        <location evidence="1">Membrane</location>
        <topology evidence="1">Multi-pass membrane protein</topology>
    </subcellularLocation>
</comment>
<keyword evidence="5" id="KW-0406">Ion transport</keyword>
<feature type="domain" description="Neurotransmitter-gated ion-channel ligand-binding" evidence="6">
    <location>
        <begin position="79"/>
        <end position="198"/>
    </location>
</feature>
<dbReference type="PROSITE" id="PS00236">
    <property type="entry name" value="NEUROTR_ION_CHANNEL"/>
    <property type="match status" value="1"/>
</dbReference>
<evidence type="ECO:0000256" key="2">
    <source>
        <dbReference type="ARBA" id="ARBA00022692"/>
    </source>
</evidence>
<name>A0ABR1ECF1_NECAM</name>
<evidence type="ECO:0000256" key="5">
    <source>
        <dbReference type="RuleBase" id="RU000687"/>
    </source>
</evidence>
<dbReference type="CDD" id="cd18989">
    <property type="entry name" value="LGIC_ECD_cation"/>
    <property type="match status" value="1"/>
</dbReference>
<keyword evidence="2 5" id="KW-0812">Transmembrane</keyword>
<comment type="caution">
    <text evidence="5">Lacks conserved residue(s) required for the propagation of feature annotation.</text>
</comment>
<dbReference type="Pfam" id="PF02931">
    <property type="entry name" value="Neur_chan_LBD"/>
    <property type="match status" value="1"/>
</dbReference>